<proteinExistence type="predicted"/>
<dbReference type="NCBIfam" id="TIGR02595">
    <property type="entry name" value="PEP_CTERM"/>
    <property type="match status" value="1"/>
</dbReference>
<dbReference type="Pfam" id="PF07589">
    <property type="entry name" value="PEP-CTERM"/>
    <property type="match status" value="1"/>
</dbReference>
<organism evidence="3 4">
    <name type="scientific">Sphingomonas horti</name>
    <dbReference type="NCBI Taxonomy" id="2682842"/>
    <lineage>
        <taxon>Bacteria</taxon>
        <taxon>Pseudomonadati</taxon>
        <taxon>Pseudomonadota</taxon>
        <taxon>Alphaproteobacteria</taxon>
        <taxon>Sphingomonadales</taxon>
        <taxon>Sphingomonadaceae</taxon>
        <taxon>Sphingomonas</taxon>
    </lineage>
</organism>
<dbReference type="AlphaFoldDB" id="A0A6I4J3C8"/>
<feature type="domain" description="Ice-binding protein C-terminal" evidence="2">
    <location>
        <begin position="368"/>
        <end position="391"/>
    </location>
</feature>
<dbReference type="GO" id="GO:0008237">
    <property type="term" value="F:metallopeptidase activity"/>
    <property type="evidence" value="ECO:0007669"/>
    <property type="project" value="InterPro"/>
</dbReference>
<name>A0A6I4J3C8_9SPHN</name>
<evidence type="ECO:0000259" key="2">
    <source>
        <dbReference type="Pfam" id="PF07589"/>
    </source>
</evidence>
<reference evidence="3 4" key="1">
    <citation type="submission" date="2019-12" db="EMBL/GenBank/DDBJ databases">
        <authorList>
            <person name="Huq M.A."/>
        </authorList>
    </citation>
    <scope>NUCLEOTIDE SEQUENCE [LARGE SCALE GENOMIC DNA]</scope>
    <source>
        <strain evidence="3 4">MAH-20</strain>
    </source>
</reference>
<evidence type="ECO:0000256" key="1">
    <source>
        <dbReference type="SAM" id="SignalP"/>
    </source>
</evidence>
<gene>
    <name evidence="3" type="ORF">GON01_12520</name>
</gene>
<keyword evidence="4" id="KW-1185">Reference proteome</keyword>
<protein>
    <submittedName>
        <fullName evidence="3">PEPxxWA-CTERM sorting domain-containing protein</fullName>
    </submittedName>
</protein>
<dbReference type="InterPro" id="IPR024079">
    <property type="entry name" value="MetalloPept_cat_dom_sf"/>
</dbReference>
<dbReference type="Gene3D" id="3.40.390.10">
    <property type="entry name" value="Collagenase (Catalytic Domain)"/>
    <property type="match status" value="1"/>
</dbReference>
<feature type="chain" id="PRO_5026259901" evidence="1">
    <location>
        <begin position="19"/>
        <end position="400"/>
    </location>
</feature>
<dbReference type="InterPro" id="IPR013424">
    <property type="entry name" value="Ice-binding_C"/>
</dbReference>
<dbReference type="NCBIfam" id="NF038122">
    <property type="entry name" value="metallo_LGF"/>
    <property type="match status" value="1"/>
</dbReference>
<sequence>MLFCGIAAATLAASGASAATINLIDLGGVTGSPAEQGFKIAAGYWASVLSNNATINLGVRFAPLAPNVIGSTGSTRSDTTVAAWKNGVIATRSGYTLDQTAVLPTLNADGGASFVTNGARPDGNNDTAIQFYNDGATTSSKVLYLNTSVQKAVGIYTGPSNQRDGNVTFSTNFNFDFNPLDGIQSGHMDFIGVAIHEIGHALGFVSGVDLLDAYGYPSGPGAGTLGYDLNDTSIFSALDMFRFSNDPNNVAPGSGPTRDLSVGTASYFSIDGGLTQVNGNALFSTGAYNGDGRQASHFKDTPSNKGGCSGYNQLGILDPTFCYGEMGVVKGLDLAAYDAMGWNLNFDVLNNLGYQRTTAQIYAQALGVPEPTSWALMIAGFGLLGGAMRRRARTTAVTYA</sequence>
<evidence type="ECO:0000313" key="3">
    <source>
        <dbReference type="EMBL" id="MVO78754.1"/>
    </source>
</evidence>
<dbReference type="Proteomes" id="UP000441389">
    <property type="component" value="Unassembled WGS sequence"/>
</dbReference>
<dbReference type="EMBL" id="WQMS01000014">
    <property type="protein sequence ID" value="MVO78754.1"/>
    <property type="molecule type" value="Genomic_DNA"/>
</dbReference>
<keyword evidence="1" id="KW-0732">Signal</keyword>
<accession>A0A6I4J3C8</accession>
<dbReference type="SUPFAM" id="SSF55486">
    <property type="entry name" value="Metalloproteases ('zincins'), catalytic domain"/>
    <property type="match status" value="1"/>
</dbReference>
<comment type="caution">
    <text evidence="3">The sequence shown here is derived from an EMBL/GenBank/DDBJ whole genome shotgun (WGS) entry which is preliminary data.</text>
</comment>
<dbReference type="NCBIfam" id="NF035944">
    <property type="entry name" value="PEPxxWA-CTERM"/>
    <property type="match status" value="1"/>
</dbReference>
<feature type="signal peptide" evidence="1">
    <location>
        <begin position="1"/>
        <end position="18"/>
    </location>
</feature>
<evidence type="ECO:0000313" key="4">
    <source>
        <dbReference type="Proteomes" id="UP000441389"/>
    </source>
</evidence>